<feature type="signal peptide" evidence="1">
    <location>
        <begin position="1"/>
        <end position="24"/>
    </location>
</feature>
<feature type="chain" id="PRO_5046701743" description="Lipoprotein" evidence="1">
    <location>
        <begin position="25"/>
        <end position="157"/>
    </location>
</feature>
<dbReference type="Proteomes" id="UP000651852">
    <property type="component" value="Unassembled WGS sequence"/>
</dbReference>
<organism evidence="2 3">
    <name type="scientific">Pseudomonas folii</name>
    <dbReference type="NCBI Taxonomy" id="2762593"/>
    <lineage>
        <taxon>Bacteria</taxon>
        <taxon>Pseudomonadati</taxon>
        <taxon>Pseudomonadota</taxon>
        <taxon>Gammaproteobacteria</taxon>
        <taxon>Pseudomonadales</taxon>
        <taxon>Pseudomonadaceae</taxon>
        <taxon>Pseudomonas</taxon>
    </lineage>
</organism>
<evidence type="ECO:0000313" key="2">
    <source>
        <dbReference type="EMBL" id="MBC3953049.1"/>
    </source>
</evidence>
<reference evidence="2 3" key="1">
    <citation type="submission" date="2020-08" db="EMBL/GenBank/DDBJ databases">
        <title>Putative novel bacterial strains isolated from necrotic wheat leaf tissues caused by Xanthomonas translucens.</title>
        <authorList>
            <person name="Tambong J.T."/>
        </authorList>
    </citation>
    <scope>NUCLEOTIDE SEQUENCE [LARGE SCALE GENOMIC DNA]</scope>
    <source>
        <strain evidence="2 3">DOAB 1069</strain>
    </source>
</reference>
<name>A0ABR7B7A1_9PSED</name>
<keyword evidence="3" id="KW-1185">Reference proteome</keyword>
<protein>
    <recommendedName>
        <fullName evidence="4">Lipoprotein</fullName>
    </recommendedName>
</protein>
<dbReference type="EMBL" id="JACONW010000207">
    <property type="protein sequence ID" value="MBC3953049.1"/>
    <property type="molecule type" value="Genomic_DNA"/>
</dbReference>
<evidence type="ECO:0008006" key="4">
    <source>
        <dbReference type="Google" id="ProtNLM"/>
    </source>
</evidence>
<dbReference type="RefSeq" id="WP_187523168.1">
    <property type="nucleotide sequence ID" value="NZ_JACONW010000207.1"/>
</dbReference>
<accession>A0ABR7B7A1</accession>
<dbReference type="PROSITE" id="PS51257">
    <property type="entry name" value="PROKAR_LIPOPROTEIN"/>
    <property type="match status" value="1"/>
</dbReference>
<keyword evidence="1" id="KW-0732">Signal</keyword>
<evidence type="ECO:0000313" key="3">
    <source>
        <dbReference type="Proteomes" id="UP000651852"/>
    </source>
</evidence>
<evidence type="ECO:0000256" key="1">
    <source>
        <dbReference type="SAM" id="SignalP"/>
    </source>
</evidence>
<gene>
    <name evidence="2" type="ORF">H8S59_25035</name>
</gene>
<sequence length="157" mass="17945">MKQTLIAVLFLLALSGCATWPGSAAREKVWYAETEQPQLVPWHAYLTFTDDTHFIYWRTVEDPDAVLSKFDEYIKGDGADVDAPIAITRTGDRFTAESHTPLKSRTGELVYTTVNTFNGRFIGDTLEVDFQTTTVWPDRPAYSYRPIRWSMKRLSTL</sequence>
<proteinExistence type="predicted"/>
<comment type="caution">
    <text evidence="2">The sequence shown here is derived from an EMBL/GenBank/DDBJ whole genome shotgun (WGS) entry which is preliminary data.</text>
</comment>